<dbReference type="Pfam" id="PF13432">
    <property type="entry name" value="TPR_16"/>
    <property type="match status" value="1"/>
</dbReference>
<dbReference type="PROSITE" id="PS50005">
    <property type="entry name" value="TPR"/>
    <property type="match status" value="1"/>
</dbReference>
<dbReference type="KEGG" id="tim:GMBLW1_03810"/>
<dbReference type="GO" id="GO:0051301">
    <property type="term" value="P:cell division"/>
    <property type="evidence" value="ECO:0007669"/>
    <property type="project" value="TreeGrafter"/>
</dbReference>
<dbReference type="InterPro" id="IPR011990">
    <property type="entry name" value="TPR-like_helical_dom_sf"/>
</dbReference>
<organism evidence="3">
    <name type="scientific">Tuwongella immobilis</name>
    <dbReference type="NCBI Taxonomy" id="692036"/>
    <lineage>
        <taxon>Bacteria</taxon>
        <taxon>Pseudomonadati</taxon>
        <taxon>Planctomycetota</taxon>
        <taxon>Planctomycetia</taxon>
        <taxon>Gemmatales</taxon>
        <taxon>Gemmataceae</taxon>
        <taxon>Tuwongella</taxon>
    </lineage>
</organism>
<dbReference type="GO" id="GO:0031145">
    <property type="term" value="P:anaphase-promoting complex-dependent catabolic process"/>
    <property type="evidence" value="ECO:0007669"/>
    <property type="project" value="TreeGrafter"/>
</dbReference>
<dbReference type="GO" id="GO:0016567">
    <property type="term" value="P:protein ubiquitination"/>
    <property type="evidence" value="ECO:0007669"/>
    <property type="project" value="TreeGrafter"/>
</dbReference>
<dbReference type="GO" id="GO:0016740">
    <property type="term" value="F:transferase activity"/>
    <property type="evidence" value="ECO:0007669"/>
    <property type="project" value="UniProtKB-KW"/>
</dbReference>
<dbReference type="GO" id="GO:0005737">
    <property type="term" value="C:cytoplasm"/>
    <property type="evidence" value="ECO:0007669"/>
    <property type="project" value="TreeGrafter"/>
</dbReference>
<keyword evidence="1" id="KW-0802">TPR repeat</keyword>
<feature type="coiled-coil region" evidence="2">
    <location>
        <begin position="327"/>
        <end position="354"/>
    </location>
</feature>
<evidence type="ECO:0000313" key="4">
    <source>
        <dbReference type="Proteomes" id="UP000464378"/>
    </source>
</evidence>
<dbReference type="Gene3D" id="1.25.40.10">
    <property type="entry name" value="Tetratricopeptide repeat domain"/>
    <property type="match status" value="2"/>
</dbReference>
<dbReference type="AlphaFoldDB" id="A0A6C2YQZ7"/>
<accession>A0A6C2YQZ7</accession>
<dbReference type="SMART" id="SM00028">
    <property type="entry name" value="TPR"/>
    <property type="match status" value="4"/>
</dbReference>
<dbReference type="SUPFAM" id="SSF48452">
    <property type="entry name" value="TPR-like"/>
    <property type="match status" value="1"/>
</dbReference>
<dbReference type="Proteomes" id="UP000464378">
    <property type="component" value="Chromosome"/>
</dbReference>
<dbReference type="InParanoid" id="A0A6C2YQZ7"/>
<evidence type="ECO:0000313" key="3">
    <source>
        <dbReference type="EMBL" id="VIP03579.1"/>
    </source>
</evidence>
<evidence type="ECO:0000256" key="2">
    <source>
        <dbReference type="SAM" id="Coils"/>
    </source>
</evidence>
<reference evidence="3" key="1">
    <citation type="submission" date="2019-04" db="EMBL/GenBank/DDBJ databases">
        <authorList>
            <consortium name="Science for Life Laboratories"/>
        </authorList>
    </citation>
    <scope>NUCLEOTIDE SEQUENCE</scope>
    <source>
        <strain evidence="3">MBLW1</strain>
    </source>
</reference>
<keyword evidence="2" id="KW-0175">Coiled coil</keyword>
<dbReference type="InterPro" id="IPR019734">
    <property type="entry name" value="TPR_rpt"/>
</dbReference>
<keyword evidence="4" id="KW-1185">Reference proteome</keyword>
<gene>
    <name evidence="3" type="ORF">GMBLW1_03810</name>
</gene>
<name>A0A6C2YQZ7_9BACT</name>
<evidence type="ECO:0000256" key="1">
    <source>
        <dbReference type="PROSITE-ProRule" id="PRU00339"/>
    </source>
</evidence>
<dbReference type="EMBL" id="LR593887">
    <property type="protein sequence ID" value="VTS04526.1"/>
    <property type="molecule type" value="Genomic_DNA"/>
</dbReference>
<dbReference type="RefSeq" id="WP_162658733.1">
    <property type="nucleotide sequence ID" value="NZ_LR593887.1"/>
</dbReference>
<protein>
    <submittedName>
        <fullName evidence="3">Glycosyl transferase family 2:: TPR_16</fullName>
    </submittedName>
</protein>
<dbReference type="PANTHER" id="PTHR12558:SF49">
    <property type="entry name" value="TPR DOMAIN CONTAINING PROTEIN"/>
    <property type="match status" value="1"/>
</dbReference>
<dbReference type="EMBL" id="LR586016">
    <property type="protein sequence ID" value="VIP03579.1"/>
    <property type="molecule type" value="Genomic_DNA"/>
</dbReference>
<feature type="repeat" description="TPR" evidence="1">
    <location>
        <begin position="135"/>
        <end position="168"/>
    </location>
</feature>
<sequence>MTRRHFRLLIPVFLVAILGGVVWFQLRSPSAETIAAWVDQAEIALSNQQWKESERLAQLIADSGDREAAQLIAGETAYFEGNLESAFQTLGQIPLESRWRPRASLLAGYAAFRLQQPYLAEQLLTEAIESYPKEVDAFRVLSVIHYDQGNLRVAIEDLQQVATLAPEDARPWRQLGLIHRDFERFPEAEQAYAQAVQRKLPPVLEAEVRQEWADVLVRLARHPEAEAILDAIPPEVPMTAERMTTALAIAQVTQSPEQLDAQLAQAVKQFPRHAPILRANGVRALQRNDPESAVKWLKTATQVDPYDYRNYYELAQAYQRANNATAAKEAESEVKRLQALLTRLTELSEAAMDQPWDAAVRRELATLCRSLGKMELAKQWEIAASRCEQAR</sequence>
<proteinExistence type="predicted"/>
<keyword evidence="3" id="KW-0808">Transferase</keyword>
<dbReference type="PANTHER" id="PTHR12558">
    <property type="entry name" value="CELL DIVISION CYCLE 16,23,27"/>
    <property type="match status" value="1"/>
</dbReference>